<proteinExistence type="predicted"/>
<gene>
    <name evidence="1" type="primary">51</name>
    <name evidence="1" type="ORF">PBI_PATRICKSTAR_51</name>
</gene>
<evidence type="ECO:0000313" key="2">
    <source>
        <dbReference type="Proteomes" id="UP000229511"/>
    </source>
</evidence>
<name>A0A160DGU4_9CAUD</name>
<protein>
    <submittedName>
        <fullName evidence="1">Uncharacterized protein</fullName>
    </submittedName>
</protein>
<dbReference type="Proteomes" id="UP000229511">
    <property type="component" value="Genome"/>
</dbReference>
<sequence length="129" mass="14454">MSDTVNPEHDKLAASMGINVQPPPMKTGNPSAHDLLIEYFDSKGIMAPPVDFKLLDFGIKDLALVYLDSLYKSRGQDIKEEILKRKEFGLKKYGTPLTTGNGRDHYEDGAQELIDFLVYYICAEVENGQ</sequence>
<accession>A0A160DGU4</accession>
<evidence type="ECO:0000313" key="1">
    <source>
        <dbReference type="EMBL" id="ANA87285.1"/>
    </source>
</evidence>
<organism evidence="1 2">
    <name type="scientific">Gordonia phage PatrickStar</name>
    <dbReference type="NCBI Taxonomy" id="1838076"/>
    <lineage>
        <taxon>Viruses</taxon>
        <taxon>Duplodnaviria</taxon>
        <taxon>Heunggongvirae</taxon>
        <taxon>Uroviricota</taxon>
        <taxon>Caudoviricetes</taxon>
        <taxon>Orchidvirus</taxon>
        <taxon>Orchidvirus orchid</taxon>
    </lineage>
</organism>
<dbReference type="EMBL" id="KU998252">
    <property type="protein sequence ID" value="ANA87285.1"/>
    <property type="molecule type" value="Genomic_DNA"/>
</dbReference>
<reference evidence="1 2" key="1">
    <citation type="submission" date="2016-03" db="EMBL/GenBank/DDBJ databases">
        <authorList>
            <person name="Rimple P."/>
            <person name="Montgomery M.T."/>
            <person name="Guerrero C.A."/>
            <person name="Mavrich T.N."/>
            <person name="Pope W.H."/>
            <person name="Garlena R.A."/>
            <person name="Russell D.A."/>
            <person name="Jacobs-Sera D."/>
            <person name="Hendrix R.W."/>
            <person name="Hatfull G.F."/>
        </authorList>
    </citation>
    <scope>NUCLEOTIDE SEQUENCE [LARGE SCALE GENOMIC DNA]</scope>
</reference>